<feature type="region of interest" description="Disordered" evidence="3">
    <location>
        <begin position="563"/>
        <end position="884"/>
    </location>
</feature>
<feature type="compositionally biased region" description="Low complexity" evidence="3">
    <location>
        <begin position="849"/>
        <end position="863"/>
    </location>
</feature>
<keyword evidence="6" id="KW-1185">Reference proteome</keyword>
<name>A0ABR2ZST1_9AGAR</name>
<evidence type="ECO:0000256" key="2">
    <source>
        <dbReference type="ARBA" id="ARBA00023242"/>
    </source>
</evidence>
<dbReference type="InterPro" id="IPR025151">
    <property type="entry name" value="ELYS_dom"/>
</dbReference>
<organism evidence="5 6">
    <name type="scientific">Marasmius tenuissimus</name>
    <dbReference type="NCBI Taxonomy" id="585030"/>
    <lineage>
        <taxon>Eukaryota</taxon>
        <taxon>Fungi</taxon>
        <taxon>Dikarya</taxon>
        <taxon>Basidiomycota</taxon>
        <taxon>Agaricomycotina</taxon>
        <taxon>Agaricomycetes</taxon>
        <taxon>Agaricomycetidae</taxon>
        <taxon>Agaricales</taxon>
        <taxon>Marasmiineae</taxon>
        <taxon>Marasmiaceae</taxon>
        <taxon>Marasmius</taxon>
    </lineage>
</organism>
<feature type="compositionally biased region" description="Acidic residues" evidence="3">
    <location>
        <begin position="699"/>
        <end position="714"/>
    </location>
</feature>
<keyword evidence="2" id="KW-0539">Nucleus</keyword>
<evidence type="ECO:0000256" key="3">
    <source>
        <dbReference type="SAM" id="MobiDB-lite"/>
    </source>
</evidence>
<evidence type="ECO:0000256" key="1">
    <source>
        <dbReference type="ARBA" id="ARBA00004123"/>
    </source>
</evidence>
<feature type="compositionally biased region" description="Polar residues" evidence="3">
    <location>
        <begin position="651"/>
        <end position="670"/>
    </location>
</feature>
<dbReference type="Pfam" id="PF13934">
    <property type="entry name" value="ELYS"/>
    <property type="match status" value="1"/>
</dbReference>
<dbReference type="Proteomes" id="UP001437256">
    <property type="component" value="Unassembled WGS sequence"/>
</dbReference>
<feature type="region of interest" description="Disordered" evidence="3">
    <location>
        <begin position="478"/>
        <end position="532"/>
    </location>
</feature>
<dbReference type="EMBL" id="JBBXMP010000062">
    <property type="protein sequence ID" value="KAL0064423.1"/>
    <property type="molecule type" value="Genomic_DNA"/>
</dbReference>
<feature type="compositionally biased region" description="Polar residues" evidence="3">
    <location>
        <begin position="355"/>
        <end position="368"/>
    </location>
</feature>
<gene>
    <name evidence="5" type="ORF">AAF712_008587</name>
</gene>
<sequence>MDVDSDSPSSVSSTDLLSYFDLSSTSFAWREPIFSEIESRRALLNDTLLFDILLTLGGIKEPETRYPPSNPDALQDLLTQINESPAYDGLKKDGLVYYLLKWHKDGRESRFQRERSIPPQFVALADAYWCLDSGADIPRAVSHLSDPRLNRDYASKILQIISQCKDPQPEPLIVKYVRTAKPRLEDPEDINTYTLALAHSNLFEAWQYQRTFSESDPTRERLLKKLIQWCVSPNPKPSALTYLLTLPLSAYEQKVLHNYASSPPKDDDLPANAIPILQNLSCVRLIQLGRHAEAVKMHRSFIAASTSVKGKTTATSAQALFQERDEMIQEVYHALPAVERNLLDAELESGGLGTIHQSVPVSKPRPSTSARRDSNAAGAAADASGDISMSWEEIPRPPLSSSINGSGKQPNSSGSGSNTPLNFSLSAAPKFGGSIFSSSTSTPTLTPTASATQKPIEGLPPPALSATALNLFGASATTMNSSSSNGRKSGGFTPLGTSTSSMGFGKSFGSSTANTSSRPPIIPTSNTSNMSTSASMNDSFGFGASTSSPNLFVSAAKRENAFFKPPSQQNGNGNGFGSGGRSSGGGGGGGRESTSVSVSPERPSTVHDTTFDDTDMEVEMNGRDSDAEAGLNYSVFGGKKDQDLDLENGSAAISTGSGWDQPSQSLSASRGQGRKSRGNGNSVSALSASSSSRVPGSFMDDDDEEEEEGDEDEQDARPVRGARRSNRTHTPPTSAQPAPSTRKTRGGSRKSTAPTTSAVSTASRASGSKSKSRQSISAGMKRSVPGSMYDEDEDDDGASSVQSDSNTVHEDDDGLAPLPTRRTARKTRASMVVDEDGAGASKTRRRSSRLSTASSDAATSSRKSGTRASKGETAVSGKSGRRKR</sequence>
<evidence type="ECO:0000259" key="4">
    <source>
        <dbReference type="Pfam" id="PF13934"/>
    </source>
</evidence>
<feature type="compositionally biased region" description="Low complexity" evidence="3">
    <location>
        <begin position="478"/>
        <end position="512"/>
    </location>
</feature>
<evidence type="ECO:0000313" key="5">
    <source>
        <dbReference type="EMBL" id="KAL0064423.1"/>
    </source>
</evidence>
<feature type="compositionally biased region" description="Polar residues" evidence="3">
    <location>
        <begin position="399"/>
        <end position="421"/>
    </location>
</feature>
<comment type="caution">
    <text evidence="5">The sequence shown here is derived from an EMBL/GenBank/DDBJ whole genome shotgun (WGS) entry which is preliminary data.</text>
</comment>
<protein>
    <recommendedName>
        <fullName evidence="4">ELYS-like domain-containing protein</fullName>
    </recommendedName>
</protein>
<feature type="compositionally biased region" description="Low complexity" evidence="3">
    <location>
        <begin position="728"/>
        <end position="741"/>
    </location>
</feature>
<reference evidence="5 6" key="1">
    <citation type="submission" date="2024-05" db="EMBL/GenBank/DDBJ databases">
        <title>A draft genome resource for the thread blight pathogen Marasmius tenuissimus strain MS-2.</title>
        <authorList>
            <person name="Yulfo-Soto G.E."/>
            <person name="Baruah I.K."/>
            <person name="Amoako-Attah I."/>
            <person name="Bukari Y."/>
            <person name="Meinhardt L.W."/>
            <person name="Bailey B.A."/>
            <person name="Cohen S.P."/>
        </authorList>
    </citation>
    <scope>NUCLEOTIDE SEQUENCE [LARGE SCALE GENOMIC DNA]</scope>
    <source>
        <strain evidence="5 6">MS-2</strain>
    </source>
</reference>
<accession>A0ABR2ZST1</accession>
<proteinExistence type="predicted"/>
<evidence type="ECO:0000313" key="6">
    <source>
        <dbReference type="Proteomes" id="UP001437256"/>
    </source>
</evidence>
<comment type="subcellular location">
    <subcellularLocation>
        <location evidence="1">Nucleus</location>
    </subcellularLocation>
</comment>
<feature type="compositionally biased region" description="Low complexity" evidence="3">
    <location>
        <begin position="375"/>
        <end position="386"/>
    </location>
</feature>
<feature type="compositionally biased region" description="Low complexity" evidence="3">
    <location>
        <begin position="438"/>
        <end position="452"/>
    </location>
</feature>
<feature type="compositionally biased region" description="Gly residues" evidence="3">
    <location>
        <begin position="572"/>
        <end position="591"/>
    </location>
</feature>
<feature type="domain" description="ELYS-like" evidence="4">
    <location>
        <begin position="47"/>
        <end position="262"/>
    </location>
</feature>
<feature type="region of interest" description="Disordered" evidence="3">
    <location>
        <begin position="438"/>
        <end position="462"/>
    </location>
</feature>
<feature type="region of interest" description="Disordered" evidence="3">
    <location>
        <begin position="354"/>
        <end position="421"/>
    </location>
</feature>
<feature type="compositionally biased region" description="Low complexity" evidence="3">
    <location>
        <begin position="682"/>
        <end position="692"/>
    </location>
</feature>
<feature type="compositionally biased region" description="Low complexity" evidence="3">
    <location>
        <begin position="751"/>
        <end position="779"/>
    </location>
</feature>